<dbReference type="Pfam" id="PF06429">
    <property type="entry name" value="Flg_bbr_C"/>
    <property type="match status" value="1"/>
</dbReference>
<dbReference type="InterPro" id="IPR019776">
    <property type="entry name" value="Flagellar_basal_body_rod_CS"/>
</dbReference>
<evidence type="ECO:0000259" key="4">
    <source>
        <dbReference type="Pfam" id="PF22692"/>
    </source>
</evidence>
<evidence type="ECO:0000313" key="5">
    <source>
        <dbReference type="EMBL" id="CBH74110.1"/>
    </source>
</evidence>
<accession>E6PCC7</accession>
<feature type="domain" description="Flagellar basal body rod protein N-terminal" evidence="2">
    <location>
        <begin position="5"/>
        <end position="35"/>
    </location>
</feature>
<evidence type="ECO:0000256" key="1">
    <source>
        <dbReference type="ARBA" id="ARBA00009677"/>
    </source>
</evidence>
<dbReference type="EMBL" id="CABL01000001">
    <property type="protein sequence ID" value="CBH74110.1"/>
    <property type="molecule type" value="Genomic_DNA"/>
</dbReference>
<organism evidence="5">
    <name type="scientific">mine drainage metagenome</name>
    <dbReference type="NCBI Taxonomy" id="410659"/>
    <lineage>
        <taxon>unclassified sequences</taxon>
        <taxon>metagenomes</taxon>
        <taxon>ecological metagenomes</taxon>
    </lineage>
</organism>
<dbReference type="NCBIfam" id="TIGR02490">
    <property type="entry name" value="flgF"/>
    <property type="match status" value="1"/>
</dbReference>
<dbReference type="SUPFAM" id="SSF117143">
    <property type="entry name" value="Flagellar hook protein flgE"/>
    <property type="match status" value="1"/>
</dbReference>
<reference evidence="5" key="1">
    <citation type="submission" date="2009-10" db="EMBL/GenBank/DDBJ databases">
        <title>Diversity of trophic interactions inside an arsenic-rich microbial ecosystem.</title>
        <authorList>
            <person name="Bertin P.N."/>
            <person name="Heinrich-Salmeron A."/>
            <person name="Pelletier E."/>
            <person name="Goulhen-Chollet F."/>
            <person name="Arsene-Ploetze F."/>
            <person name="Gallien S."/>
            <person name="Calteau A."/>
            <person name="Vallenet D."/>
            <person name="Casiot C."/>
            <person name="Chane-Woon-Ming B."/>
            <person name="Giloteaux L."/>
            <person name="Barakat M."/>
            <person name="Bonnefoy V."/>
            <person name="Bruneel O."/>
            <person name="Chandler M."/>
            <person name="Cleiss J."/>
            <person name="Duran R."/>
            <person name="Elbaz-Poulichet F."/>
            <person name="Fonknechten N."/>
            <person name="Lauga B."/>
            <person name="Mornico D."/>
            <person name="Ortet P."/>
            <person name="Schaeffer C."/>
            <person name="Siguier P."/>
            <person name="Alexander Thil Smith A."/>
            <person name="Van Dorsselaer A."/>
            <person name="Weissenbach J."/>
            <person name="Medigue C."/>
            <person name="Le Paslier D."/>
        </authorList>
    </citation>
    <scope>NUCLEOTIDE SEQUENCE</scope>
</reference>
<dbReference type="GO" id="GO:0030694">
    <property type="term" value="C:bacterial-type flagellum basal body, rod"/>
    <property type="evidence" value="ECO:0007669"/>
    <property type="project" value="InterPro"/>
</dbReference>
<comment type="similarity">
    <text evidence="1">Belongs to the flagella basal body rod proteins family.</text>
</comment>
<sequence>MVRGLYTSASGMLVAQQLADTVANNLANVNTNGFKQTLLEIQSAPTLDVYRLQTDPGPRTGKNALPGVPVAAPVGQLGTGAWVYDTPETFSQGPLQATGNPYDLALGGTNAFFNVQTPQGVRYTRDGQFTVNPNGNLVTMDGNFVLGQNGPIQVQQQQGAVTVGPDGTVSQNGITIDRLALTRFNNIVDLRKQGNNLFVDTGNAQPQATAGATVIQGSLEKSNSNVVRSMVDLIVAERWFDSNSKSVKMQDQATQLAIQDVGTTA</sequence>
<dbReference type="PANTHER" id="PTHR30435:SF19">
    <property type="entry name" value="FLAGELLAR BASAL-BODY ROD PROTEIN FLGG"/>
    <property type="match status" value="1"/>
</dbReference>
<keyword evidence="5" id="KW-0969">Cilium</keyword>
<dbReference type="InterPro" id="IPR020013">
    <property type="entry name" value="Flagellar_FlgE/F/G"/>
</dbReference>
<feature type="domain" description="Flagellar hook protein FlgE/F/G-like D1" evidence="4">
    <location>
        <begin position="110"/>
        <end position="170"/>
    </location>
</feature>
<dbReference type="GO" id="GO:0071978">
    <property type="term" value="P:bacterial-type flagellum-dependent swarming motility"/>
    <property type="evidence" value="ECO:0007669"/>
    <property type="project" value="TreeGrafter"/>
</dbReference>
<dbReference type="InterPro" id="IPR001444">
    <property type="entry name" value="Flag_bb_rod_N"/>
</dbReference>
<keyword evidence="5" id="KW-0966">Cell projection</keyword>
<evidence type="ECO:0000259" key="3">
    <source>
        <dbReference type="Pfam" id="PF06429"/>
    </source>
</evidence>
<evidence type="ECO:0000259" key="2">
    <source>
        <dbReference type="Pfam" id="PF00460"/>
    </source>
</evidence>
<proteinExistence type="inferred from homology"/>
<protein>
    <submittedName>
        <fullName evidence="5">Putative flagellar basal body and hook protein FlgE</fullName>
    </submittedName>
</protein>
<dbReference type="InterPro" id="IPR012836">
    <property type="entry name" value="FlgF"/>
</dbReference>
<dbReference type="InterPro" id="IPR010930">
    <property type="entry name" value="Flg_bb/hook_C_dom"/>
</dbReference>
<dbReference type="AlphaFoldDB" id="E6PCC7"/>
<feature type="domain" description="Flagellar basal-body/hook protein C-terminal" evidence="3">
    <location>
        <begin position="216"/>
        <end position="259"/>
    </location>
</feature>
<dbReference type="Pfam" id="PF22692">
    <property type="entry name" value="LlgE_F_G_D1"/>
    <property type="match status" value="1"/>
</dbReference>
<name>E6PCC7_9ZZZZ</name>
<dbReference type="PANTHER" id="PTHR30435">
    <property type="entry name" value="FLAGELLAR PROTEIN"/>
    <property type="match status" value="1"/>
</dbReference>
<keyword evidence="5" id="KW-0282">Flagellum</keyword>
<dbReference type="InterPro" id="IPR053967">
    <property type="entry name" value="LlgE_F_G-like_D1"/>
</dbReference>
<comment type="caution">
    <text evidence="5">The sequence shown here is derived from an EMBL/GenBank/DDBJ whole genome shotgun (WGS) entry which is preliminary data.</text>
</comment>
<dbReference type="NCBIfam" id="TIGR03506">
    <property type="entry name" value="FlgEFG_subfam"/>
    <property type="match status" value="1"/>
</dbReference>
<dbReference type="InterPro" id="IPR037925">
    <property type="entry name" value="FlgE/F/G-like"/>
</dbReference>
<dbReference type="Pfam" id="PF00460">
    <property type="entry name" value="Flg_bb_rod"/>
    <property type="match status" value="1"/>
</dbReference>
<dbReference type="PROSITE" id="PS00588">
    <property type="entry name" value="FLAGELLA_BB_ROD"/>
    <property type="match status" value="1"/>
</dbReference>
<gene>
    <name evidence="5" type="ORF">CARN1_1997</name>
</gene>